<keyword evidence="16" id="KW-1185">Reference proteome</keyword>
<evidence type="ECO:0000256" key="7">
    <source>
        <dbReference type="ARBA" id="ARBA00023125"/>
    </source>
</evidence>
<dbReference type="NCBIfam" id="NF010686">
    <property type="entry name" value="PRK14086.1"/>
    <property type="match status" value="1"/>
</dbReference>
<evidence type="ECO:0000256" key="10">
    <source>
        <dbReference type="RuleBase" id="RU000577"/>
    </source>
</evidence>
<evidence type="ECO:0000256" key="12">
    <source>
        <dbReference type="SAM" id="MobiDB-lite"/>
    </source>
</evidence>
<feature type="region of interest" description="Disordered" evidence="12">
    <location>
        <begin position="89"/>
        <end position="108"/>
    </location>
</feature>
<dbReference type="Gene3D" id="3.30.300.180">
    <property type="match status" value="1"/>
</dbReference>
<dbReference type="STRING" id="519424.AZF04_09160"/>
<dbReference type="PANTHER" id="PTHR30050:SF2">
    <property type="entry name" value="CHROMOSOMAL REPLICATION INITIATOR PROTEIN DNAA"/>
    <property type="match status" value="1"/>
</dbReference>
<comment type="function">
    <text evidence="8 10">Plays an essential role in the initiation and regulation of chromosomal replication. ATP-DnaA binds to the origin of replication (oriC) to initiate formation of the DNA replication initiation complex once per cell cycle. Binds the DnaA box (a 9 base pair repeat at the origin) and separates the double-stranded (ds)DNA. Forms a right-handed helical filament on oriC DNA; dsDNA binds to the exterior of the filament while single-stranded (ss)DNA is stabiized in the filament's interior. The ATP-DnaA-oriC complex binds and stabilizes one strand of the AT-rich DNA unwinding element (DUE), permitting loading of DNA polymerase. After initiation quickly degrades to an ADP-DnaA complex that is not apt for DNA replication. Binds acidic phospholipids.</text>
</comment>
<feature type="region of interest" description="Domain I, interacts with DnaA modulators" evidence="8">
    <location>
        <begin position="1"/>
        <end position="97"/>
    </location>
</feature>
<dbReference type="Gene3D" id="1.10.1750.10">
    <property type="match status" value="1"/>
</dbReference>
<feature type="binding site" evidence="8">
    <location>
        <position position="157"/>
    </location>
    <ligand>
        <name>ATP</name>
        <dbReference type="ChEBI" id="CHEBI:30616"/>
    </ligand>
</feature>
<accession>A0A162DHR0</accession>
<dbReference type="SUPFAM" id="SSF48295">
    <property type="entry name" value="TrpR-like"/>
    <property type="match status" value="1"/>
</dbReference>
<feature type="domain" description="Chromosomal replication initiator DnaA C-terminal" evidence="14">
    <location>
        <begin position="358"/>
        <end position="427"/>
    </location>
</feature>
<dbReference type="GO" id="GO:0005737">
    <property type="term" value="C:cytoplasm"/>
    <property type="evidence" value="ECO:0007669"/>
    <property type="project" value="UniProtKB-SubCell"/>
</dbReference>
<feature type="binding site" evidence="8">
    <location>
        <position position="161"/>
    </location>
    <ligand>
        <name>ATP</name>
        <dbReference type="ChEBI" id="CHEBI:30616"/>
    </ligand>
</feature>
<dbReference type="PANTHER" id="PTHR30050">
    <property type="entry name" value="CHROMOSOMAL REPLICATION INITIATOR PROTEIN DNAA"/>
    <property type="match status" value="1"/>
</dbReference>
<feature type="region of interest" description="Domain III, AAA+ region" evidence="8">
    <location>
        <begin position="113"/>
        <end position="329"/>
    </location>
</feature>
<dbReference type="InterPro" id="IPR001957">
    <property type="entry name" value="Chromosome_initiator_DnaA"/>
</dbReference>
<dbReference type="SMART" id="SM00382">
    <property type="entry name" value="AAA"/>
    <property type="match status" value="1"/>
</dbReference>
<dbReference type="AlphaFoldDB" id="A0A162DHR0"/>
<dbReference type="FunFam" id="1.10.8.60:FF:000003">
    <property type="entry name" value="Chromosomal replication initiator protein DnaA"/>
    <property type="match status" value="1"/>
</dbReference>
<dbReference type="NCBIfam" id="TIGR00362">
    <property type="entry name" value="DnaA"/>
    <property type="match status" value="1"/>
</dbReference>
<dbReference type="GO" id="GO:0005886">
    <property type="term" value="C:plasma membrane"/>
    <property type="evidence" value="ECO:0007669"/>
    <property type="project" value="TreeGrafter"/>
</dbReference>
<evidence type="ECO:0000256" key="8">
    <source>
        <dbReference type="HAMAP-Rule" id="MF_00377"/>
    </source>
</evidence>
<evidence type="ECO:0000259" key="13">
    <source>
        <dbReference type="SMART" id="SM00382"/>
    </source>
</evidence>
<comment type="subcellular location">
    <subcellularLocation>
        <location evidence="8">Cytoplasm</location>
    </subcellularLocation>
</comment>
<evidence type="ECO:0000313" key="16">
    <source>
        <dbReference type="Proteomes" id="UP000075806"/>
    </source>
</evidence>
<dbReference type="InterPro" id="IPR013159">
    <property type="entry name" value="DnaA_C"/>
</dbReference>
<dbReference type="OrthoDB" id="9807019at2"/>
<feature type="region of interest" description="Domain IV, binds dsDNA" evidence="8">
    <location>
        <begin position="330"/>
        <end position="450"/>
    </location>
</feature>
<reference evidence="15" key="1">
    <citation type="submission" date="2016-02" db="EMBL/GenBank/DDBJ databases">
        <title>Genome sequence of Bacillus trypoxylicola KCTC 13244(T).</title>
        <authorList>
            <person name="Jeong H."/>
            <person name="Park S.-H."/>
            <person name="Choi S.-K."/>
        </authorList>
    </citation>
    <scope>NUCLEOTIDE SEQUENCE [LARGE SCALE GENOMIC DNA]</scope>
    <source>
        <strain evidence="15">KCTC 13244</strain>
    </source>
</reference>
<dbReference type="Gene3D" id="1.10.8.60">
    <property type="match status" value="1"/>
</dbReference>
<dbReference type="PROSITE" id="PS01008">
    <property type="entry name" value="DNAA"/>
    <property type="match status" value="1"/>
</dbReference>
<dbReference type="Proteomes" id="UP000075806">
    <property type="component" value="Unassembled WGS sequence"/>
</dbReference>
<dbReference type="GO" id="GO:0003688">
    <property type="term" value="F:DNA replication origin binding"/>
    <property type="evidence" value="ECO:0007669"/>
    <property type="project" value="UniProtKB-UniRule"/>
</dbReference>
<evidence type="ECO:0000256" key="2">
    <source>
        <dbReference type="ARBA" id="ARBA00022490"/>
    </source>
</evidence>
<dbReference type="InterPro" id="IPR020591">
    <property type="entry name" value="Chromosome_initiator_DnaA-like"/>
</dbReference>
<dbReference type="GO" id="GO:0006275">
    <property type="term" value="P:regulation of DNA replication"/>
    <property type="evidence" value="ECO:0007669"/>
    <property type="project" value="UniProtKB-UniRule"/>
</dbReference>
<dbReference type="SUPFAM" id="SSF52540">
    <property type="entry name" value="P-loop containing nucleoside triphosphate hydrolases"/>
    <property type="match status" value="1"/>
</dbReference>
<dbReference type="SMART" id="SM00760">
    <property type="entry name" value="Bac_DnaA_C"/>
    <property type="match status" value="1"/>
</dbReference>
<evidence type="ECO:0000256" key="5">
    <source>
        <dbReference type="ARBA" id="ARBA00022840"/>
    </source>
</evidence>
<proteinExistence type="inferred from homology"/>
<comment type="similarity">
    <text evidence="1 8 11">Belongs to the DnaA family.</text>
</comment>
<dbReference type="GO" id="GO:0006270">
    <property type="term" value="P:DNA replication initiation"/>
    <property type="evidence" value="ECO:0007669"/>
    <property type="project" value="UniProtKB-UniRule"/>
</dbReference>
<keyword evidence="2 8" id="KW-0963">Cytoplasm</keyword>
<comment type="subunit">
    <text evidence="8">Oligomerizes as a right-handed, spiral filament on DNA at oriC.</text>
</comment>
<dbReference type="FunFam" id="3.40.50.300:FF:000150">
    <property type="entry name" value="Chromosomal replication initiator protein DnaA"/>
    <property type="match status" value="1"/>
</dbReference>
<dbReference type="RefSeq" id="WP_061949453.1">
    <property type="nucleotide sequence ID" value="NZ_LTAO01000023.1"/>
</dbReference>
<evidence type="ECO:0000256" key="9">
    <source>
        <dbReference type="NCBIfam" id="TIGR00362"/>
    </source>
</evidence>
<dbReference type="InterPro" id="IPR038454">
    <property type="entry name" value="DnaA_N_sf"/>
</dbReference>
<name>A0A162DHR0_9BACI</name>
<keyword evidence="6 8" id="KW-0446">Lipid-binding</keyword>
<dbReference type="InterPro" id="IPR003593">
    <property type="entry name" value="AAA+_ATPase"/>
</dbReference>
<feature type="binding site" evidence="8">
    <location>
        <position position="159"/>
    </location>
    <ligand>
        <name>ATP</name>
        <dbReference type="ChEBI" id="CHEBI:30616"/>
    </ligand>
</feature>
<dbReference type="Pfam" id="PF00308">
    <property type="entry name" value="Bac_DnaA"/>
    <property type="match status" value="1"/>
</dbReference>
<dbReference type="CDD" id="cd06571">
    <property type="entry name" value="Bac_DnaA_C"/>
    <property type="match status" value="1"/>
</dbReference>
<dbReference type="EMBL" id="LTAO01000023">
    <property type="protein sequence ID" value="KYG29667.1"/>
    <property type="molecule type" value="Genomic_DNA"/>
</dbReference>
<evidence type="ECO:0000256" key="6">
    <source>
        <dbReference type="ARBA" id="ARBA00023121"/>
    </source>
</evidence>
<dbReference type="GO" id="GO:0008289">
    <property type="term" value="F:lipid binding"/>
    <property type="evidence" value="ECO:0007669"/>
    <property type="project" value="UniProtKB-KW"/>
</dbReference>
<protein>
    <recommendedName>
        <fullName evidence="8 9">Chromosomal replication initiator protein DnaA</fullName>
    </recommendedName>
</protein>
<dbReference type="PRINTS" id="PR00051">
    <property type="entry name" value="DNAA"/>
</dbReference>
<dbReference type="InterPro" id="IPR010921">
    <property type="entry name" value="Trp_repressor/repl_initiator"/>
</dbReference>
<dbReference type="Gene3D" id="3.40.50.300">
    <property type="entry name" value="P-loop containing nucleotide triphosphate hydrolases"/>
    <property type="match status" value="1"/>
</dbReference>
<dbReference type="CDD" id="cd00009">
    <property type="entry name" value="AAA"/>
    <property type="match status" value="1"/>
</dbReference>
<evidence type="ECO:0000313" key="15">
    <source>
        <dbReference type="EMBL" id="KYG29667.1"/>
    </source>
</evidence>
<dbReference type="Pfam" id="PF11638">
    <property type="entry name" value="DnaA_N"/>
    <property type="match status" value="1"/>
</dbReference>
<dbReference type="InterPro" id="IPR024633">
    <property type="entry name" value="DnaA_N_dom"/>
</dbReference>
<dbReference type="GO" id="GO:0005524">
    <property type="term" value="F:ATP binding"/>
    <property type="evidence" value="ECO:0007669"/>
    <property type="project" value="UniProtKB-UniRule"/>
</dbReference>
<dbReference type="InterPro" id="IPR018312">
    <property type="entry name" value="Chromosome_initiator_DnaA_CS"/>
</dbReference>
<dbReference type="FunFam" id="1.10.1750.10:FF:000003">
    <property type="entry name" value="Chromosomal replication initiator protein DnaA"/>
    <property type="match status" value="1"/>
</dbReference>
<organism evidence="15 16">
    <name type="scientific">Alkalihalobacillus trypoxylicola</name>
    <dbReference type="NCBI Taxonomy" id="519424"/>
    <lineage>
        <taxon>Bacteria</taxon>
        <taxon>Bacillati</taxon>
        <taxon>Bacillota</taxon>
        <taxon>Bacilli</taxon>
        <taxon>Bacillales</taxon>
        <taxon>Bacillaceae</taxon>
        <taxon>Alkalihalobacillus</taxon>
    </lineage>
</organism>
<comment type="domain">
    <text evidence="8">Domain I is involved in oligomerization and binding regulators, domain II is flexibile and of varying length in different bacteria, domain III forms the AAA+ region, while domain IV binds dsDNA.</text>
</comment>
<keyword evidence="7 8" id="KW-0238">DNA-binding</keyword>
<sequence length="450" mass="51252">MENIHDLWERVLAEIEKKVSKPSYETWLKSTKANDIQNDSIIITAPNEFARDWLEDHYSELTSETIEHITGSRLTPKFVIPEHKSDNDLFLEPIPKKPPESQDQSTSSFTKSMLNEKYTFNTFVIGSGNRFAHAASLAVAEAPAKAYNPLFIYGGVGLGKTHLMHAIGHYVTDHNPNAKVVYLSSEKFTNEFINAIRDNKAIDFRNKYRKVDVLLIDDIQFLAGKESTQEEFFHTFNALHEESKQIVISSDRPPKEIPTLEDRLRSRFEWGLITDITPPDLETRIAILRKKAKAENLDIPNEVMLYIANQIDTNIRELEGALIRVVAYSSLINQDMNADLAAEALKDIIPNAKPKMITIVDIQRIVGEHFQVKLEDFKAKKRTKSVAFPRQIAMYLSRELTDSSLPKIGSEFGGRDHTTVIHAHEKISKLLASDQDLQKKLQEISEQIRS</sequence>
<evidence type="ECO:0000259" key="14">
    <source>
        <dbReference type="SMART" id="SM00760"/>
    </source>
</evidence>
<feature type="binding site" evidence="8">
    <location>
        <position position="160"/>
    </location>
    <ligand>
        <name>ATP</name>
        <dbReference type="ChEBI" id="CHEBI:30616"/>
    </ligand>
</feature>
<dbReference type="InterPro" id="IPR013317">
    <property type="entry name" value="DnaA_dom"/>
</dbReference>
<keyword evidence="5 8" id="KW-0067">ATP-binding</keyword>
<comment type="caution">
    <text evidence="15">The sequence shown here is derived from an EMBL/GenBank/DDBJ whole genome shotgun (WGS) entry which is preliminary data.</text>
</comment>
<dbReference type="Pfam" id="PF08299">
    <property type="entry name" value="Bac_DnaA_C"/>
    <property type="match status" value="1"/>
</dbReference>
<evidence type="ECO:0000256" key="4">
    <source>
        <dbReference type="ARBA" id="ARBA00022741"/>
    </source>
</evidence>
<evidence type="ECO:0000256" key="3">
    <source>
        <dbReference type="ARBA" id="ARBA00022705"/>
    </source>
</evidence>
<keyword evidence="3 8" id="KW-0235">DNA replication</keyword>
<comment type="caution">
    <text evidence="8">Lacks conserved residue(s) required for the propagation of feature annotation.</text>
</comment>
<dbReference type="HAMAP" id="MF_00377">
    <property type="entry name" value="DnaA_bact"/>
    <property type="match status" value="1"/>
</dbReference>
<dbReference type="InterPro" id="IPR027417">
    <property type="entry name" value="P-loop_NTPase"/>
</dbReference>
<gene>
    <name evidence="8" type="primary">dnaA</name>
    <name evidence="15" type="ORF">AZF04_09160</name>
</gene>
<keyword evidence="4 8" id="KW-0547">Nucleotide-binding</keyword>
<evidence type="ECO:0000256" key="1">
    <source>
        <dbReference type="ARBA" id="ARBA00006583"/>
    </source>
</evidence>
<evidence type="ECO:0000256" key="11">
    <source>
        <dbReference type="RuleBase" id="RU004227"/>
    </source>
</evidence>
<feature type="domain" description="AAA+ ATPase" evidence="13">
    <location>
        <begin position="146"/>
        <end position="274"/>
    </location>
</feature>